<dbReference type="OrthoDB" id="9810148at2"/>
<dbReference type="Proteomes" id="UP000192418">
    <property type="component" value="Unassembled WGS sequence"/>
</dbReference>
<accession>A0A1W2BST9</accession>
<protein>
    <submittedName>
        <fullName evidence="1">DNA polymerase-3 subunit delta</fullName>
    </submittedName>
</protein>
<dbReference type="RefSeq" id="WP_084068924.1">
    <property type="nucleotide sequence ID" value="NZ_FWXY01000009.1"/>
</dbReference>
<dbReference type="Gene3D" id="3.40.50.300">
    <property type="entry name" value="P-loop containing nucleotide triphosphate hydrolases"/>
    <property type="match status" value="1"/>
</dbReference>
<evidence type="ECO:0000313" key="2">
    <source>
        <dbReference type="Proteomes" id="UP000192418"/>
    </source>
</evidence>
<proteinExistence type="predicted"/>
<dbReference type="STRING" id="1121400.SAMN02746065_10997"/>
<gene>
    <name evidence="1" type="ORF">SAMN02746065_10997</name>
</gene>
<name>A0A1W2BST9_9BACT</name>
<dbReference type="EMBL" id="FWXY01000009">
    <property type="protein sequence ID" value="SMC75931.1"/>
    <property type="molecule type" value="Genomic_DNA"/>
</dbReference>
<dbReference type="InterPro" id="IPR027417">
    <property type="entry name" value="P-loop_NTPase"/>
</dbReference>
<dbReference type="SUPFAM" id="SSF52540">
    <property type="entry name" value="P-loop containing nucleoside triphosphate hydrolases"/>
    <property type="match status" value="1"/>
</dbReference>
<dbReference type="AlphaFoldDB" id="A0A1W2BST9"/>
<reference evidence="1 2" key="1">
    <citation type="submission" date="2017-04" db="EMBL/GenBank/DDBJ databases">
        <authorList>
            <person name="Afonso C.L."/>
            <person name="Miller P.J."/>
            <person name="Scott M.A."/>
            <person name="Spackman E."/>
            <person name="Goraichik I."/>
            <person name="Dimitrov K.M."/>
            <person name="Suarez D.L."/>
            <person name="Swayne D.E."/>
        </authorList>
    </citation>
    <scope>NUCLEOTIDE SEQUENCE [LARGE SCALE GENOMIC DNA]</scope>
    <source>
        <strain evidence="1 2">DSM 3385</strain>
    </source>
</reference>
<dbReference type="Pfam" id="PF13177">
    <property type="entry name" value="DNA_pol3_delta2"/>
    <property type="match status" value="1"/>
</dbReference>
<evidence type="ECO:0000313" key="1">
    <source>
        <dbReference type="EMBL" id="SMC75931.1"/>
    </source>
</evidence>
<organism evidence="1 2">
    <name type="scientific">Desulfocicer vacuolatum DSM 3385</name>
    <dbReference type="NCBI Taxonomy" id="1121400"/>
    <lineage>
        <taxon>Bacteria</taxon>
        <taxon>Pseudomonadati</taxon>
        <taxon>Thermodesulfobacteriota</taxon>
        <taxon>Desulfobacteria</taxon>
        <taxon>Desulfobacterales</taxon>
        <taxon>Desulfobacteraceae</taxon>
        <taxon>Desulfocicer</taxon>
    </lineage>
</organism>
<dbReference type="PANTHER" id="PTHR11669">
    <property type="entry name" value="REPLICATION FACTOR C / DNA POLYMERASE III GAMMA-TAU SUBUNIT"/>
    <property type="match status" value="1"/>
</dbReference>
<dbReference type="PANTHER" id="PTHR11669:SF8">
    <property type="entry name" value="DNA POLYMERASE III SUBUNIT DELTA"/>
    <property type="match status" value="1"/>
</dbReference>
<sequence>MPPLSPPSRAAILREKQPHVITGLEAILHSGRLPNALLFTGNCNTGKKEAAHLFAMSLNCRAPGNKDASAEKKEPLAPCMHCVSCKKRVAGMHPDVIVITPEKEKIKIAQIRDIYTIISSPPHESAQRMILVVDAHTMNPEAGNALLKILEEPPPGTFFILTARDLSGLLPTIISRCRHLRFQATPMAVMIRELQKTTDAAPEYTAIAAATADGNMEMTRQFLNLDAACTTDWIRRRQWLIAAISQLIQNGVRGITQAGPALFLAERLTRDTGELEMPLTLINTWLRDIMVMAHDPEQVVNKDFFTQLQKISDSLPGTRAAQWIKALNRAEKRIKSNATPRLVLESFFLELSSVPTGYTI</sequence>
<dbReference type="InterPro" id="IPR050238">
    <property type="entry name" value="DNA_Rep/Repair_Clamp_Loader"/>
</dbReference>
<dbReference type="GO" id="GO:0006261">
    <property type="term" value="P:DNA-templated DNA replication"/>
    <property type="evidence" value="ECO:0007669"/>
    <property type="project" value="TreeGrafter"/>
</dbReference>
<keyword evidence="2" id="KW-1185">Reference proteome</keyword>